<evidence type="ECO:0000313" key="1">
    <source>
        <dbReference type="EMBL" id="GFS93148.1"/>
    </source>
</evidence>
<dbReference type="AlphaFoldDB" id="A0A8X6TA90"/>
<dbReference type="Proteomes" id="UP000887013">
    <property type="component" value="Unassembled WGS sequence"/>
</dbReference>
<organism evidence="1 2">
    <name type="scientific">Nephila pilipes</name>
    <name type="common">Giant wood spider</name>
    <name type="synonym">Nephila maculata</name>
    <dbReference type="NCBI Taxonomy" id="299642"/>
    <lineage>
        <taxon>Eukaryota</taxon>
        <taxon>Metazoa</taxon>
        <taxon>Ecdysozoa</taxon>
        <taxon>Arthropoda</taxon>
        <taxon>Chelicerata</taxon>
        <taxon>Arachnida</taxon>
        <taxon>Araneae</taxon>
        <taxon>Araneomorphae</taxon>
        <taxon>Entelegynae</taxon>
        <taxon>Araneoidea</taxon>
        <taxon>Nephilidae</taxon>
        <taxon>Nephila</taxon>
    </lineage>
</organism>
<sequence>MFRICFDISLTEVSKMNVLVQNLEPFRHWTPIAIDSDRHEDIRYIEPHRIRENIAIDKCVVTTISEIFINEVDGNFHGPFTKNNPPNRNCNTKKKNLKESQWKFSNKSSHGSTFKTMEVLKATALPYYYVLPYQDEQEDVDDVLGHWIFHENADDYSTFKFTSRLSIAVKNVS</sequence>
<gene>
    <name evidence="1" type="ORF">NPIL_656371</name>
</gene>
<accession>A0A8X6TA90</accession>
<comment type="caution">
    <text evidence="1">The sequence shown here is derived from an EMBL/GenBank/DDBJ whole genome shotgun (WGS) entry which is preliminary data.</text>
</comment>
<name>A0A8X6TA90_NEPPI</name>
<reference evidence="1" key="1">
    <citation type="submission" date="2020-08" db="EMBL/GenBank/DDBJ databases">
        <title>Multicomponent nature underlies the extraordinary mechanical properties of spider dragline silk.</title>
        <authorList>
            <person name="Kono N."/>
            <person name="Nakamura H."/>
            <person name="Mori M."/>
            <person name="Yoshida Y."/>
            <person name="Ohtoshi R."/>
            <person name="Malay A.D."/>
            <person name="Moran D.A.P."/>
            <person name="Tomita M."/>
            <person name="Numata K."/>
            <person name="Arakawa K."/>
        </authorList>
    </citation>
    <scope>NUCLEOTIDE SEQUENCE</scope>
</reference>
<evidence type="ECO:0000313" key="2">
    <source>
        <dbReference type="Proteomes" id="UP000887013"/>
    </source>
</evidence>
<keyword evidence="2" id="KW-1185">Reference proteome</keyword>
<dbReference type="EMBL" id="BMAW01053837">
    <property type="protein sequence ID" value="GFS93148.1"/>
    <property type="molecule type" value="Genomic_DNA"/>
</dbReference>
<protein>
    <submittedName>
        <fullName evidence="1">Uncharacterized protein</fullName>
    </submittedName>
</protein>
<proteinExistence type="predicted"/>